<dbReference type="Gene3D" id="1.20.120.450">
    <property type="entry name" value="dinb family like domain"/>
    <property type="match status" value="1"/>
</dbReference>
<dbReference type="GO" id="GO:0016853">
    <property type="term" value="F:isomerase activity"/>
    <property type="evidence" value="ECO:0007669"/>
    <property type="project" value="UniProtKB-KW"/>
</dbReference>
<reference evidence="3" key="1">
    <citation type="journal article" date="2019" name="Int. J. Syst. Evol. Microbiol.">
        <title>The Global Catalogue of Microorganisms (GCM) 10K type strain sequencing project: providing services to taxonomists for standard genome sequencing and annotation.</title>
        <authorList>
            <consortium name="The Broad Institute Genomics Platform"/>
            <consortium name="The Broad Institute Genome Sequencing Center for Infectious Disease"/>
            <person name="Wu L."/>
            <person name="Ma J."/>
        </authorList>
    </citation>
    <scope>NUCLEOTIDE SEQUENCE [LARGE SCALE GENOMIC DNA]</scope>
    <source>
        <strain evidence="3">JCM 13006</strain>
    </source>
</reference>
<sequence length="213" mass="23245">MDLLTELAASYDRVCDTVSAMAEDELREPSALPGWNRADVVTHLARSADAYRRLLAIARGQNPPAPREDLRTGFSALFADARAMPAAAWDAPVTARGGWSHPARFTLQRCRRELETHHVDLAAGYRTADWPTGYVEWALDDTLAALAARRFGPVTVHAVDLDRRWDLGTDGPSAAGPGHALLAWLSGRADGRELGAELPVPPAWPLPPVRFRP</sequence>
<organism evidence="2 3">
    <name type="scientific">Kitasatospora terrestris</name>
    <dbReference type="NCBI Taxonomy" id="258051"/>
    <lineage>
        <taxon>Bacteria</taxon>
        <taxon>Bacillati</taxon>
        <taxon>Actinomycetota</taxon>
        <taxon>Actinomycetes</taxon>
        <taxon>Kitasatosporales</taxon>
        <taxon>Streptomycetaceae</taxon>
        <taxon>Kitasatospora</taxon>
    </lineage>
</organism>
<evidence type="ECO:0000313" key="3">
    <source>
        <dbReference type="Proteomes" id="UP001501752"/>
    </source>
</evidence>
<dbReference type="InterPro" id="IPR034660">
    <property type="entry name" value="DinB/YfiT-like"/>
</dbReference>
<accession>A0ABP9DK26</accession>
<dbReference type="InterPro" id="IPR024344">
    <property type="entry name" value="MDMPI_metal-binding"/>
</dbReference>
<dbReference type="NCBIfam" id="TIGR03083">
    <property type="entry name" value="maleylpyruvate isomerase family mycothiol-dependent enzyme"/>
    <property type="match status" value="1"/>
</dbReference>
<dbReference type="Proteomes" id="UP001501752">
    <property type="component" value="Unassembled WGS sequence"/>
</dbReference>
<evidence type="ECO:0000313" key="2">
    <source>
        <dbReference type="EMBL" id="GAA4841980.1"/>
    </source>
</evidence>
<protein>
    <submittedName>
        <fullName evidence="2">Maleylpyruvate isomerase family mycothiol-dependent enzyme</fullName>
    </submittedName>
</protein>
<keyword evidence="3" id="KW-1185">Reference proteome</keyword>
<comment type="caution">
    <text evidence="2">The sequence shown here is derived from an EMBL/GenBank/DDBJ whole genome shotgun (WGS) entry which is preliminary data.</text>
</comment>
<name>A0ABP9DK26_9ACTN</name>
<gene>
    <name evidence="2" type="ORF">GCM10023235_17320</name>
</gene>
<feature type="domain" description="Mycothiol-dependent maleylpyruvate isomerase metal-binding" evidence="1">
    <location>
        <begin position="8"/>
        <end position="122"/>
    </location>
</feature>
<dbReference type="RefSeq" id="WP_345696182.1">
    <property type="nucleotide sequence ID" value="NZ_BAABIS010000001.1"/>
</dbReference>
<proteinExistence type="predicted"/>
<dbReference type="EMBL" id="BAABIS010000001">
    <property type="protein sequence ID" value="GAA4841980.1"/>
    <property type="molecule type" value="Genomic_DNA"/>
</dbReference>
<keyword evidence="2" id="KW-0413">Isomerase</keyword>
<dbReference type="InterPro" id="IPR017517">
    <property type="entry name" value="Maleyloyr_isom"/>
</dbReference>
<dbReference type="SUPFAM" id="SSF109854">
    <property type="entry name" value="DinB/YfiT-like putative metalloenzymes"/>
    <property type="match status" value="1"/>
</dbReference>
<dbReference type="SUPFAM" id="SSF55718">
    <property type="entry name" value="SCP-like"/>
    <property type="match status" value="1"/>
</dbReference>
<dbReference type="InterPro" id="IPR036527">
    <property type="entry name" value="SCP2_sterol-bd_dom_sf"/>
</dbReference>
<dbReference type="Pfam" id="PF11716">
    <property type="entry name" value="MDMPI_N"/>
    <property type="match status" value="1"/>
</dbReference>
<evidence type="ECO:0000259" key="1">
    <source>
        <dbReference type="Pfam" id="PF11716"/>
    </source>
</evidence>